<feature type="transmembrane region" description="Helical" evidence="7">
    <location>
        <begin position="222"/>
        <end position="246"/>
    </location>
</feature>
<dbReference type="CDD" id="cd13148">
    <property type="entry name" value="MATE_like_3"/>
    <property type="match status" value="1"/>
</dbReference>
<evidence type="ECO:0000256" key="6">
    <source>
        <dbReference type="ARBA" id="ARBA00023136"/>
    </source>
</evidence>
<feature type="transmembrane region" description="Helical" evidence="7">
    <location>
        <begin position="267"/>
        <end position="292"/>
    </location>
</feature>
<accession>A0A1J0WP03</accession>
<feature type="transmembrane region" description="Helical" evidence="7">
    <location>
        <begin position="415"/>
        <end position="435"/>
    </location>
</feature>
<dbReference type="RefSeq" id="WP_071974324.1">
    <property type="nucleotide sequence ID" value="NZ_CP018080.1"/>
</dbReference>
<dbReference type="KEGG" id="suam:BOO69_20890"/>
<protein>
    <submittedName>
        <fullName evidence="8">Cation transporter</fullName>
    </submittedName>
</protein>
<feature type="transmembrane region" description="Helical" evidence="7">
    <location>
        <begin position="194"/>
        <end position="216"/>
    </location>
</feature>
<geneLocation type="plasmid" evidence="8 9">
    <name>unnamed4</name>
</geneLocation>
<dbReference type="GO" id="GO:0005886">
    <property type="term" value="C:plasma membrane"/>
    <property type="evidence" value="ECO:0007669"/>
    <property type="project" value="UniProtKB-SubCell"/>
</dbReference>
<keyword evidence="8" id="KW-0614">Plasmid</keyword>
<evidence type="ECO:0000256" key="5">
    <source>
        <dbReference type="ARBA" id="ARBA00022989"/>
    </source>
</evidence>
<dbReference type="InterPro" id="IPR052031">
    <property type="entry name" value="Membrane_Transporter-Flippase"/>
</dbReference>
<keyword evidence="5 7" id="KW-1133">Transmembrane helix</keyword>
<dbReference type="PANTHER" id="PTHR43549">
    <property type="entry name" value="MULTIDRUG RESISTANCE PROTEIN YPNP-RELATED"/>
    <property type="match status" value="1"/>
</dbReference>
<evidence type="ECO:0000256" key="4">
    <source>
        <dbReference type="ARBA" id="ARBA00022692"/>
    </source>
</evidence>
<dbReference type="InterPro" id="IPR002528">
    <property type="entry name" value="MATE_fam"/>
</dbReference>
<dbReference type="Proteomes" id="UP000181897">
    <property type="component" value="Plasmid unnamed4"/>
</dbReference>
<feature type="transmembrane region" description="Helical" evidence="7">
    <location>
        <begin position="344"/>
        <end position="368"/>
    </location>
</feature>
<keyword evidence="2" id="KW-0813">Transport</keyword>
<feature type="transmembrane region" description="Helical" evidence="7">
    <location>
        <begin position="90"/>
        <end position="108"/>
    </location>
</feature>
<gene>
    <name evidence="8" type="ORF">BOO69_20890</name>
</gene>
<dbReference type="EMBL" id="CP018080">
    <property type="protein sequence ID" value="APE46013.1"/>
    <property type="molecule type" value="Genomic_DNA"/>
</dbReference>
<evidence type="ECO:0000256" key="3">
    <source>
        <dbReference type="ARBA" id="ARBA00022475"/>
    </source>
</evidence>
<feature type="transmembrane region" description="Helical" evidence="7">
    <location>
        <begin position="120"/>
        <end position="141"/>
    </location>
</feature>
<reference evidence="8 9" key="1">
    <citation type="submission" date="2016-11" db="EMBL/GenBank/DDBJ databases">
        <title>Complete genome sequence of Sulfitobacter sp. AM1-D1, a toxic bacteria associated with marine dinoflagellate Alexandrium minutum in East China Sea.</title>
        <authorList>
            <person name="Yang Q."/>
            <person name="Zhang X."/>
            <person name="Tian X."/>
        </authorList>
    </citation>
    <scope>NUCLEOTIDE SEQUENCE [LARGE SCALE GENOMIC DNA]</scope>
    <source>
        <strain evidence="8 9">AM1-D1</strain>
        <plasmid evidence="8 9">unnamed4</plasmid>
    </source>
</reference>
<sequence>MSNIESAPTLRDAAPTLAGAAAIARASRTRLMLEAPIASTLAKLAAPNVLAMFVQAAQSISEAYFASLLGITALAGLALVFPSVMLTQMLSAGAIGGAISASVARALGGADVARGASLTVAAWIIAVGFAALMAVLVVLFGTQFFSLLGGEAETVAAATTYALIFFPGCVAIWLCNASLSVIRGTGNMQMPAIVLLMVSIISIPLSGGLALGWGPLPALGMVGLPLGVVLAFALGAWVAMGYIVSGRTGLSFRGAFGRLDAGMFSDILSVGALASINTVLTTLTIIMMTGLVGRYGEGALAGYGLGARLEFLMIPVIFGIGAAMTAMVGANIGAGRTDRALRVAWTGSLAAAAIVGSIGLLVALFPDLWLGMFLDPSDTAALDAGRSYFRLVAPFYAFFGLGLALYFASQGAGRMIWPVISSLSRMAVALVLALILTTYTGMGVEGIFAAIGCAMLAYGLIIALAIWRGGWRKKTP</sequence>
<feature type="transmembrane region" description="Helical" evidence="7">
    <location>
        <begin position="388"/>
        <end position="408"/>
    </location>
</feature>
<name>A0A1J0WP03_9RHOB</name>
<evidence type="ECO:0000256" key="7">
    <source>
        <dbReference type="SAM" id="Phobius"/>
    </source>
</evidence>
<comment type="subcellular location">
    <subcellularLocation>
        <location evidence="1">Cell inner membrane</location>
        <topology evidence="1">Multi-pass membrane protein</topology>
    </subcellularLocation>
</comment>
<dbReference type="PIRSF" id="PIRSF006603">
    <property type="entry name" value="DinF"/>
    <property type="match status" value="1"/>
</dbReference>
<feature type="transmembrane region" description="Helical" evidence="7">
    <location>
        <begin position="161"/>
        <end position="182"/>
    </location>
</feature>
<evidence type="ECO:0000313" key="9">
    <source>
        <dbReference type="Proteomes" id="UP000181897"/>
    </source>
</evidence>
<evidence type="ECO:0000256" key="2">
    <source>
        <dbReference type="ARBA" id="ARBA00022448"/>
    </source>
</evidence>
<dbReference type="GO" id="GO:0042910">
    <property type="term" value="F:xenobiotic transmembrane transporter activity"/>
    <property type="evidence" value="ECO:0007669"/>
    <property type="project" value="InterPro"/>
</dbReference>
<dbReference type="AlphaFoldDB" id="A0A1J0WP03"/>
<dbReference type="OrthoDB" id="9806302at2"/>
<dbReference type="PANTHER" id="PTHR43549:SF3">
    <property type="entry name" value="MULTIDRUG RESISTANCE PROTEIN YPNP-RELATED"/>
    <property type="match status" value="1"/>
</dbReference>
<dbReference type="Pfam" id="PF01554">
    <property type="entry name" value="MatE"/>
    <property type="match status" value="2"/>
</dbReference>
<evidence type="ECO:0000313" key="8">
    <source>
        <dbReference type="EMBL" id="APE46013.1"/>
    </source>
</evidence>
<keyword evidence="9" id="KW-1185">Reference proteome</keyword>
<dbReference type="GO" id="GO:0015297">
    <property type="term" value="F:antiporter activity"/>
    <property type="evidence" value="ECO:0007669"/>
    <property type="project" value="InterPro"/>
</dbReference>
<evidence type="ECO:0000256" key="1">
    <source>
        <dbReference type="ARBA" id="ARBA00004429"/>
    </source>
</evidence>
<proteinExistence type="predicted"/>
<organism evidence="8 9">
    <name type="scientific">Sulfitobacter alexandrii</name>
    <dbReference type="NCBI Taxonomy" id="1917485"/>
    <lineage>
        <taxon>Bacteria</taxon>
        <taxon>Pseudomonadati</taxon>
        <taxon>Pseudomonadota</taxon>
        <taxon>Alphaproteobacteria</taxon>
        <taxon>Rhodobacterales</taxon>
        <taxon>Roseobacteraceae</taxon>
        <taxon>Sulfitobacter</taxon>
    </lineage>
</organism>
<dbReference type="InterPro" id="IPR048279">
    <property type="entry name" value="MdtK-like"/>
</dbReference>
<feature type="transmembrane region" description="Helical" evidence="7">
    <location>
        <begin position="63"/>
        <end position="84"/>
    </location>
</feature>
<keyword evidence="4 7" id="KW-0812">Transmembrane</keyword>
<feature type="transmembrane region" description="Helical" evidence="7">
    <location>
        <begin position="447"/>
        <end position="467"/>
    </location>
</feature>
<feature type="transmembrane region" description="Helical" evidence="7">
    <location>
        <begin position="312"/>
        <end position="332"/>
    </location>
</feature>
<keyword evidence="3" id="KW-1003">Cell membrane</keyword>
<keyword evidence="6 7" id="KW-0472">Membrane</keyword>